<evidence type="ECO:0000313" key="1">
    <source>
        <dbReference type="EMBL" id="CAA9401247.1"/>
    </source>
</evidence>
<gene>
    <name evidence="1" type="ORF">AVDCRST_MAG84-6146</name>
</gene>
<organism evidence="1">
    <name type="scientific">uncultured Microcoleus sp</name>
    <dbReference type="NCBI Taxonomy" id="259945"/>
    <lineage>
        <taxon>Bacteria</taxon>
        <taxon>Bacillati</taxon>
        <taxon>Cyanobacteriota</taxon>
        <taxon>Cyanophyceae</taxon>
        <taxon>Oscillatoriophycideae</taxon>
        <taxon>Oscillatoriales</taxon>
        <taxon>Microcoleaceae</taxon>
        <taxon>Microcoleus</taxon>
        <taxon>environmental samples</taxon>
    </lineage>
</organism>
<proteinExistence type="predicted"/>
<protein>
    <submittedName>
        <fullName evidence="1">Uncharacterized protein</fullName>
    </submittedName>
</protein>
<sequence length="23" mass="2608">MAWEVELKIKFQKCEKIGSVAAV</sequence>
<feature type="non-terminal residue" evidence="1">
    <location>
        <position position="23"/>
    </location>
</feature>
<dbReference type="AlphaFoldDB" id="A0A6J4P0Y9"/>
<accession>A0A6J4P0Y9</accession>
<name>A0A6J4P0Y9_9CYAN</name>
<reference evidence="1" key="1">
    <citation type="submission" date="2020-02" db="EMBL/GenBank/DDBJ databases">
        <authorList>
            <person name="Meier V. D."/>
        </authorList>
    </citation>
    <scope>NUCLEOTIDE SEQUENCE</scope>
    <source>
        <strain evidence="1">AVDCRST_MAG84</strain>
    </source>
</reference>
<dbReference type="EMBL" id="CADCTZ010001492">
    <property type="protein sequence ID" value="CAA9401247.1"/>
    <property type="molecule type" value="Genomic_DNA"/>
</dbReference>